<proteinExistence type="inferred from homology"/>
<sequence length="232" mass="25843">MSAIRLSGLPPVLTLAGGLAFAACQWLIYAYAPVEAQLGLMQKIFYVHLPLAWWGLISFFLVFLGSLAVLIRKSESADRLCCAAAEVGVLLTSLTLVTGMIWARRSWGVWWTWDPRLTTALVMWFVYVGYLLLRSIDLPPRRRSVICAVLGTVAFLDVPLVFLSARLWRSIHPAVFAAEGGGMEPEMKVTAIACVASFGLFWAGLVWLRKRQLDMAARVRTLLLARREDDLS</sequence>
<reference evidence="11" key="2">
    <citation type="submission" date="2021-04" db="EMBL/GenBank/DDBJ databases">
        <authorList>
            <person name="Gilroy R."/>
        </authorList>
    </citation>
    <scope>NUCLEOTIDE SEQUENCE</scope>
    <source>
        <strain evidence="11">5032</strain>
    </source>
</reference>
<dbReference type="PANTHER" id="PTHR30071">
    <property type="entry name" value="HEME EXPORTER PROTEIN C"/>
    <property type="match status" value="1"/>
</dbReference>
<dbReference type="Pfam" id="PF01578">
    <property type="entry name" value="Cytochrom_C_asm"/>
    <property type="match status" value="1"/>
</dbReference>
<evidence type="ECO:0000256" key="3">
    <source>
        <dbReference type="ARBA" id="ARBA00005840"/>
    </source>
</evidence>
<evidence type="ECO:0000313" key="12">
    <source>
        <dbReference type="Proteomes" id="UP000823821"/>
    </source>
</evidence>
<feature type="domain" description="Cytochrome c assembly protein" evidence="10">
    <location>
        <begin position="27"/>
        <end position="171"/>
    </location>
</feature>
<feature type="transmembrane region" description="Helical" evidence="9">
    <location>
        <begin position="12"/>
        <end position="31"/>
    </location>
</feature>
<feature type="transmembrane region" description="Helical" evidence="9">
    <location>
        <begin position="83"/>
        <end position="103"/>
    </location>
</feature>
<dbReference type="InterPro" id="IPR002541">
    <property type="entry name" value="Cyt_c_assembly"/>
</dbReference>
<reference evidence="11" key="1">
    <citation type="journal article" date="2021" name="PeerJ">
        <title>Extensive microbial diversity within the chicken gut microbiome revealed by metagenomics and culture.</title>
        <authorList>
            <person name="Gilroy R."/>
            <person name="Ravi A."/>
            <person name="Getino M."/>
            <person name="Pursley I."/>
            <person name="Horton D.L."/>
            <person name="Alikhan N.F."/>
            <person name="Baker D."/>
            <person name="Gharbi K."/>
            <person name="Hall N."/>
            <person name="Watson M."/>
            <person name="Adriaenssens E.M."/>
            <person name="Foster-Nyarko E."/>
            <person name="Jarju S."/>
            <person name="Secka A."/>
            <person name="Antonio M."/>
            <person name="Oren A."/>
            <person name="Chaudhuri R.R."/>
            <person name="La Ragione R."/>
            <person name="Hildebrand F."/>
            <person name="Pallen M.J."/>
        </authorList>
    </citation>
    <scope>NUCLEOTIDE SEQUENCE</scope>
    <source>
        <strain evidence="11">5032</strain>
    </source>
</reference>
<keyword evidence="6" id="KW-0201">Cytochrome c-type biogenesis</keyword>
<evidence type="ECO:0000256" key="4">
    <source>
        <dbReference type="ARBA" id="ARBA00016463"/>
    </source>
</evidence>
<dbReference type="PRINTS" id="PR01386">
    <property type="entry name" value="CCMCBIOGNSIS"/>
</dbReference>
<organism evidence="11 12">
    <name type="scientific">Candidatus Desulfovibrio intestinavium</name>
    <dbReference type="NCBI Taxonomy" id="2838534"/>
    <lineage>
        <taxon>Bacteria</taxon>
        <taxon>Pseudomonadati</taxon>
        <taxon>Thermodesulfobacteriota</taxon>
        <taxon>Desulfovibrionia</taxon>
        <taxon>Desulfovibrionales</taxon>
        <taxon>Desulfovibrionaceae</taxon>
        <taxon>Desulfovibrio</taxon>
    </lineage>
</organism>
<comment type="similarity">
    <text evidence="3">Belongs to the CcmC/CycZ/HelC family.</text>
</comment>
<dbReference type="GO" id="GO:0017004">
    <property type="term" value="P:cytochrome complex assembly"/>
    <property type="evidence" value="ECO:0007669"/>
    <property type="project" value="UniProtKB-KW"/>
</dbReference>
<feature type="transmembrane region" description="Helical" evidence="9">
    <location>
        <begin position="51"/>
        <end position="71"/>
    </location>
</feature>
<evidence type="ECO:0000256" key="6">
    <source>
        <dbReference type="ARBA" id="ARBA00022748"/>
    </source>
</evidence>
<evidence type="ECO:0000259" key="10">
    <source>
        <dbReference type="Pfam" id="PF01578"/>
    </source>
</evidence>
<dbReference type="PROSITE" id="PS51257">
    <property type="entry name" value="PROKAR_LIPOPROTEIN"/>
    <property type="match status" value="1"/>
</dbReference>
<keyword evidence="5 9" id="KW-0812">Transmembrane</keyword>
<evidence type="ECO:0000256" key="5">
    <source>
        <dbReference type="ARBA" id="ARBA00022692"/>
    </source>
</evidence>
<dbReference type="GO" id="GO:0015232">
    <property type="term" value="F:heme transmembrane transporter activity"/>
    <property type="evidence" value="ECO:0007669"/>
    <property type="project" value="InterPro"/>
</dbReference>
<gene>
    <name evidence="11" type="primary">ccsA</name>
    <name evidence="11" type="ORF">H9784_05895</name>
</gene>
<protein>
    <recommendedName>
        <fullName evidence="4">Heme exporter protein C</fullName>
    </recommendedName>
</protein>
<dbReference type="AlphaFoldDB" id="A0A9D2HN33"/>
<dbReference type="InterPro" id="IPR003557">
    <property type="entry name" value="Cyt_c_biogenesis_CcmC"/>
</dbReference>
<dbReference type="EMBL" id="DWZD01000039">
    <property type="protein sequence ID" value="HJA79090.1"/>
    <property type="molecule type" value="Genomic_DNA"/>
</dbReference>
<evidence type="ECO:0000256" key="8">
    <source>
        <dbReference type="ARBA" id="ARBA00023136"/>
    </source>
</evidence>
<evidence type="ECO:0000256" key="7">
    <source>
        <dbReference type="ARBA" id="ARBA00022989"/>
    </source>
</evidence>
<dbReference type="PANTHER" id="PTHR30071:SF1">
    <property type="entry name" value="CYTOCHROME B_B6 PROTEIN-RELATED"/>
    <property type="match status" value="1"/>
</dbReference>
<evidence type="ECO:0000256" key="9">
    <source>
        <dbReference type="SAM" id="Phobius"/>
    </source>
</evidence>
<comment type="function">
    <text evidence="1">Required for the export of heme to the periplasm for the biogenesis of c-type cytochromes.</text>
</comment>
<feature type="transmembrane region" description="Helical" evidence="9">
    <location>
        <begin position="115"/>
        <end position="133"/>
    </location>
</feature>
<comment type="subcellular location">
    <subcellularLocation>
        <location evidence="2">Membrane</location>
        <topology evidence="2">Multi-pass membrane protein</topology>
    </subcellularLocation>
</comment>
<dbReference type="Proteomes" id="UP000823821">
    <property type="component" value="Unassembled WGS sequence"/>
</dbReference>
<dbReference type="GO" id="GO:0005886">
    <property type="term" value="C:plasma membrane"/>
    <property type="evidence" value="ECO:0007669"/>
    <property type="project" value="TreeGrafter"/>
</dbReference>
<dbReference type="GO" id="GO:0020037">
    <property type="term" value="F:heme binding"/>
    <property type="evidence" value="ECO:0007669"/>
    <property type="project" value="InterPro"/>
</dbReference>
<feature type="transmembrane region" description="Helical" evidence="9">
    <location>
        <begin position="145"/>
        <end position="169"/>
    </location>
</feature>
<feature type="transmembrane region" description="Helical" evidence="9">
    <location>
        <begin position="189"/>
        <end position="208"/>
    </location>
</feature>
<dbReference type="InterPro" id="IPR045062">
    <property type="entry name" value="Cyt_c_biogenesis_CcsA/CcmC"/>
</dbReference>
<keyword evidence="8 9" id="KW-0472">Membrane</keyword>
<evidence type="ECO:0000256" key="2">
    <source>
        <dbReference type="ARBA" id="ARBA00004141"/>
    </source>
</evidence>
<evidence type="ECO:0000256" key="1">
    <source>
        <dbReference type="ARBA" id="ARBA00002442"/>
    </source>
</evidence>
<keyword evidence="7 9" id="KW-1133">Transmembrane helix</keyword>
<comment type="caution">
    <text evidence="11">The sequence shown here is derived from an EMBL/GenBank/DDBJ whole genome shotgun (WGS) entry which is preliminary data.</text>
</comment>
<name>A0A9D2HN33_9BACT</name>
<evidence type="ECO:0000313" key="11">
    <source>
        <dbReference type="EMBL" id="HJA79090.1"/>
    </source>
</evidence>
<accession>A0A9D2HN33</accession>